<gene>
    <name evidence="1" type="ORF">GA0070611_4965</name>
</gene>
<dbReference type="OrthoDB" id="5493436at2"/>
<dbReference type="Proteomes" id="UP000199385">
    <property type="component" value="Chromosome I"/>
</dbReference>
<dbReference type="PATRIC" id="fig|261654.4.peg.5035"/>
<evidence type="ECO:0000313" key="1">
    <source>
        <dbReference type="EMBL" id="SBT50960.1"/>
    </source>
</evidence>
<dbReference type="RefSeq" id="WP_091668843.1">
    <property type="nucleotide sequence ID" value="NZ_LT594323.1"/>
</dbReference>
<protein>
    <submittedName>
        <fullName evidence="1">Uncharacterized protein</fullName>
    </submittedName>
</protein>
<accession>A0A1A9A4C4</accession>
<proteinExistence type="predicted"/>
<evidence type="ECO:0000313" key="2">
    <source>
        <dbReference type="Proteomes" id="UP000199385"/>
    </source>
</evidence>
<reference evidence="2" key="1">
    <citation type="submission" date="2016-06" db="EMBL/GenBank/DDBJ databases">
        <authorList>
            <person name="Varghese N."/>
            <person name="Submissions Spin"/>
        </authorList>
    </citation>
    <scope>NUCLEOTIDE SEQUENCE [LARGE SCALE GENOMIC DNA]</scope>
    <source>
        <strain evidence="2">DSM 44815</strain>
    </source>
</reference>
<dbReference type="STRING" id="261654.GA0070611_4965"/>
<dbReference type="EMBL" id="LT594323">
    <property type="protein sequence ID" value="SBT50960.1"/>
    <property type="molecule type" value="Genomic_DNA"/>
</dbReference>
<sequence length="309" mass="33219">MSGNPLHRARAAAVAGLAVTALLLGGCGRPSAPPAGPVASAAADPAGPVEDFVRQLKPSAPYRDPREDERRHTEDAVALLLAGREHLDRASTLLRDVGYTPRVGTDPETGRDYAMFTTEAGGERAWGVLLVDLSRQPELAVEVPHPNSDLRTEDVGLRLFRAVPGSVLLIAGAHRRAGDTRADAAHNPDGLFQVIAGRFATSNLNQIQLHGFAQRSLPQEDVVVSNGQHRSSAPLRRVATALEDADFVTCRAWSARCGQLEGTTNTQAEEARRLGSVFIHLEMSWTVRRDADRRAELVTALATADLSRN</sequence>
<keyword evidence="2" id="KW-1185">Reference proteome</keyword>
<name>A0A1A9A4C4_9ACTN</name>
<dbReference type="AlphaFoldDB" id="A0A1A9A4C4"/>
<organism evidence="1 2">
    <name type="scientific">Micromonospora auratinigra</name>
    <dbReference type="NCBI Taxonomy" id="261654"/>
    <lineage>
        <taxon>Bacteria</taxon>
        <taxon>Bacillati</taxon>
        <taxon>Actinomycetota</taxon>
        <taxon>Actinomycetes</taxon>
        <taxon>Micromonosporales</taxon>
        <taxon>Micromonosporaceae</taxon>
        <taxon>Micromonospora</taxon>
    </lineage>
</organism>